<reference evidence="11 12" key="1">
    <citation type="submission" date="2017-07" db="EMBL/GenBank/DDBJ databases">
        <title>The new phylogeny of genus Mycobacterium.</title>
        <authorList>
            <person name="Tortoli E."/>
            <person name="Trovato A."/>
            <person name="Cirillo D.M."/>
        </authorList>
    </citation>
    <scope>NUCLEOTIDE SEQUENCE [LARGE SCALE GENOMIC DNA]</scope>
    <source>
        <strain evidence="11 12">ATCC 33027</strain>
    </source>
</reference>
<dbReference type="Proteomes" id="UP000216063">
    <property type="component" value="Unassembled WGS sequence"/>
</dbReference>
<evidence type="ECO:0000256" key="7">
    <source>
        <dbReference type="ARBA" id="ARBA00022840"/>
    </source>
</evidence>
<evidence type="ECO:0000313" key="11">
    <source>
        <dbReference type="EMBL" id="OYN76030.1"/>
    </source>
</evidence>
<dbReference type="GO" id="GO:0005886">
    <property type="term" value="C:plasma membrane"/>
    <property type="evidence" value="ECO:0007669"/>
    <property type="project" value="UniProtKB-SubCell"/>
</dbReference>
<accession>A0A255DA92</accession>
<dbReference type="AlphaFoldDB" id="A0A255DA92"/>
<evidence type="ECO:0000256" key="8">
    <source>
        <dbReference type="ARBA" id="ARBA00022989"/>
    </source>
</evidence>
<organism evidence="11 12">
    <name type="scientific">Mycolicibacterium sphagni</name>
    <dbReference type="NCBI Taxonomy" id="1786"/>
    <lineage>
        <taxon>Bacteria</taxon>
        <taxon>Bacillati</taxon>
        <taxon>Actinomycetota</taxon>
        <taxon>Actinomycetes</taxon>
        <taxon>Mycobacteriales</taxon>
        <taxon>Mycobacteriaceae</taxon>
        <taxon>Mycolicibacterium</taxon>
    </lineage>
</organism>
<evidence type="ECO:0000256" key="4">
    <source>
        <dbReference type="ARBA" id="ARBA00022692"/>
    </source>
</evidence>
<dbReference type="PANTHER" id="PTHR40765:SF2">
    <property type="entry name" value="ESX-2 SECRETION SYSTEM ATPASE ECCB2"/>
    <property type="match status" value="1"/>
</dbReference>
<feature type="transmembrane region" description="Helical" evidence="10">
    <location>
        <begin position="61"/>
        <end position="81"/>
    </location>
</feature>
<evidence type="ECO:0000256" key="1">
    <source>
        <dbReference type="ARBA" id="ARBA00004162"/>
    </source>
</evidence>
<comment type="similarity">
    <text evidence="2">Belongs to the EccB family.</text>
</comment>
<dbReference type="Gene3D" id="3.30.2390.20">
    <property type="entry name" value="Type VII secretion system EccB, repeat 1 domain"/>
    <property type="match status" value="1"/>
</dbReference>
<comment type="caution">
    <text evidence="11">The sequence shown here is derived from an EMBL/GenBank/DDBJ whole genome shotgun (WGS) entry which is preliminary data.</text>
</comment>
<dbReference type="OrthoDB" id="3847604at2"/>
<dbReference type="GO" id="GO:0005576">
    <property type="term" value="C:extracellular region"/>
    <property type="evidence" value="ECO:0007669"/>
    <property type="project" value="TreeGrafter"/>
</dbReference>
<dbReference type="NCBIfam" id="TIGR03919">
    <property type="entry name" value="T7SS_EccB"/>
    <property type="match status" value="1"/>
</dbReference>
<keyword evidence="7" id="KW-0067">ATP-binding</keyword>
<evidence type="ECO:0000256" key="2">
    <source>
        <dbReference type="ARBA" id="ARBA00008149"/>
    </source>
</evidence>
<name>A0A255DA92_9MYCO</name>
<dbReference type="EMBL" id="NOZR01000024">
    <property type="protein sequence ID" value="OYN76030.1"/>
    <property type="molecule type" value="Genomic_DNA"/>
</dbReference>
<dbReference type="GO" id="GO:0005524">
    <property type="term" value="F:ATP binding"/>
    <property type="evidence" value="ECO:0007669"/>
    <property type="project" value="UniProtKB-KW"/>
</dbReference>
<keyword evidence="5" id="KW-0547">Nucleotide-binding</keyword>
<comment type="subcellular location">
    <subcellularLocation>
        <location evidence="1">Cell membrane</location>
        <topology evidence="1">Single-pass membrane protein</topology>
    </subcellularLocation>
</comment>
<dbReference type="InterPro" id="IPR044857">
    <property type="entry name" value="T7SS_EccB_R1"/>
</dbReference>
<dbReference type="InterPro" id="IPR042485">
    <property type="entry name" value="T7SS_EccB_R3"/>
</dbReference>
<evidence type="ECO:0000313" key="12">
    <source>
        <dbReference type="Proteomes" id="UP000216063"/>
    </source>
</evidence>
<dbReference type="RefSeq" id="WP_094483495.1">
    <property type="nucleotide sequence ID" value="NZ_NOZR01000024.1"/>
</dbReference>
<sequence>MSFTSRTPANHNPDQVTYRRGFVTRHQVTGWRFLMRRIASGVALHDTRMLTDPLRTQSRSVVMGVLIVVTGLIGCFVFSLLRPNGSVGNNTVLADRDTAALYVRVDDRLHPVLNLTSARLIAGHPVTPTPVGSAALDKLARGAMVGIPGAPERMVQNGSGDADWTVCDSSEATSPGVTVIGGRLAEGGVRASALRSDKAVLVAAGTPDTLTTWLLWDGRRSRIDLADHAATDALGLGPTIPAPTPIALGLFNAIPEGAPLLVPVIPGAGSAPEFAMSVPAPAGAVVAAFGADGTLSYYAVLPDGLQPISPVLAALLRNTNSYGLQEPPRLGADEVSRLPVSRTLDTAAFPEHRISLVDSVSAPVVCARWSKPAGASASSLSLLSGATLPIAQGEQPVELPGSGTSASRVVLPVGKGYFAQTVGQEPASPAAGSLFWLSDTGMRYGIEAANKDELTQTETALGLASPAMPIPWSVLTLFAAGPALSKADALNVYAGTENR</sequence>
<keyword evidence="8 10" id="KW-1133">Transmembrane helix</keyword>
<evidence type="ECO:0000256" key="5">
    <source>
        <dbReference type="ARBA" id="ARBA00022741"/>
    </source>
</evidence>
<evidence type="ECO:0000256" key="6">
    <source>
        <dbReference type="ARBA" id="ARBA00022801"/>
    </source>
</evidence>
<keyword evidence="12" id="KW-1185">Reference proteome</keyword>
<dbReference type="Gene3D" id="2.40.50.910">
    <property type="entry name" value="Type VII secretion system EccB, repeat 3 domain"/>
    <property type="match status" value="1"/>
</dbReference>
<keyword evidence="3" id="KW-1003">Cell membrane</keyword>
<keyword evidence="9 10" id="KW-0472">Membrane</keyword>
<dbReference type="GO" id="GO:0016787">
    <property type="term" value="F:hydrolase activity"/>
    <property type="evidence" value="ECO:0007669"/>
    <property type="project" value="UniProtKB-KW"/>
</dbReference>
<protein>
    <submittedName>
        <fullName evidence="11">Type VII secretion protein EccB</fullName>
    </submittedName>
</protein>
<gene>
    <name evidence="11" type="primary">eccB</name>
    <name evidence="11" type="ORF">CG716_23315</name>
</gene>
<proteinExistence type="inferred from homology"/>
<evidence type="ECO:0000256" key="9">
    <source>
        <dbReference type="ARBA" id="ARBA00023136"/>
    </source>
</evidence>
<keyword evidence="6" id="KW-0378">Hydrolase</keyword>
<keyword evidence="4 10" id="KW-0812">Transmembrane</keyword>
<dbReference type="PANTHER" id="PTHR40765">
    <property type="entry name" value="ESX-2 SECRETION SYSTEM ATPASE ECCB2"/>
    <property type="match status" value="1"/>
</dbReference>
<evidence type="ECO:0000256" key="3">
    <source>
        <dbReference type="ARBA" id="ARBA00022475"/>
    </source>
</evidence>
<evidence type="ECO:0000256" key="10">
    <source>
        <dbReference type="SAM" id="Phobius"/>
    </source>
</evidence>
<dbReference type="Pfam" id="PF05108">
    <property type="entry name" value="T7SS_ESX1_EccB"/>
    <property type="match status" value="1"/>
</dbReference>
<dbReference type="InterPro" id="IPR007795">
    <property type="entry name" value="T7SS_EccB"/>
</dbReference>